<protein>
    <submittedName>
        <fullName evidence="1">Uncharacterized protein</fullName>
    </submittedName>
</protein>
<keyword evidence="2" id="KW-1185">Reference proteome</keyword>
<reference evidence="1" key="2">
    <citation type="journal article" date="2022" name="New Phytol.">
        <title>Evolutionary transition to the ectomycorrhizal habit in the genomes of a hyperdiverse lineage of mushroom-forming fungi.</title>
        <authorList>
            <person name="Looney B."/>
            <person name="Miyauchi S."/>
            <person name="Morin E."/>
            <person name="Drula E."/>
            <person name="Courty P.E."/>
            <person name="Kohler A."/>
            <person name="Kuo A."/>
            <person name="LaButti K."/>
            <person name="Pangilinan J."/>
            <person name="Lipzen A."/>
            <person name="Riley R."/>
            <person name="Andreopoulos W."/>
            <person name="He G."/>
            <person name="Johnson J."/>
            <person name="Nolan M."/>
            <person name="Tritt A."/>
            <person name="Barry K.W."/>
            <person name="Grigoriev I.V."/>
            <person name="Nagy L.G."/>
            <person name="Hibbett D."/>
            <person name="Henrissat B."/>
            <person name="Matheny P.B."/>
            <person name="Labbe J."/>
            <person name="Martin F.M."/>
        </authorList>
    </citation>
    <scope>NUCLEOTIDE SEQUENCE</scope>
    <source>
        <strain evidence="1">FP105234-sp</strain>
    </source>
</reference>
<gene>
    <name evidence="1" type="ORF">FA95DRAFT_1607265</name>
</gene>
<reference evidence="1" key="1">
    <citation type="submission" date="2021-02" db="EMBL/GenBank/DDBJ databases">
        <authorList>
            <consortium name="DOE Joint Genome Institute"/>
            <person name="Ahrendt S."/>
            <person name="Looney B.P."/>
            <person name="Miyauchi S."/>
            <person name="Morin E."/>
            <person name="Drula E."/>
            <person name="Courty P.E."/>
            <person name="Chicoki N."/>
            <person name="Fauchery L."/>
            <person name="Kohler A."/>
            <person name="Kuo A."/>
            <person name="Labutti K."/>
            <person name="Pangilinan J."/>
            <person name="Lipzen A."/>
            <person name="Riley R."/>
            <person name="Andreopoulos W."/>
            <person name="He G."/>
            <person name="Johnson J."/>
            <person name="Barry K.W."/>
            <person name="Grigoriev I.V."/>
            <person name="Nagy L."/>
            <person name="Hibbett D."/>
            <person name="Henrissat B."/>
            <person name="Matheny P.B."/>
            <person name="Labbe J."/>
            <person name="Martin F."/>
        </authorList>
    </citation>
    <scope>NUCLEOTIDE SEQUENCE</scope>
    <source>
        <strain evidence="1">FP105234-sp</strain>
    </source>
</reference>
<dbReference type="EMBL" id="MU275937">
    <property type="protein sequence ID" value="KAI0045964.1"/>
    <property type="molecule type" value="Genomic_DNA"/>
</dbReference>
<evidence type="ECO:0000313" key="1">
    <source>
        <dbReference type="EMBL" id="KAI0045964.1"/>
    </source>
</evidence>
<evidence type="ECO:0000313" key="2">
    <source>
        <dbReference type="Proteomes" id="UP000814033"/>
    </source>
</evidence>
<organism evidence="1 2">
    <name type="scientific">Auriscalpium vulgare</name>
    <dbReference type="NCBI Taxonomy" id="40419"/>
    <lineage>
        <taxon>Eukaryota</taxon>
        <taxon>Fungi</taxon>
        <taxon>Dikarya</taxon>
        <taxon>Basidiomycota</taxon>
        <taxon>Agaricomycotina</taxon>
        <taxon>Agaricomycetes</taxon>
        <taxon>Russulales</taxon>
        <taxon>Auriscalpiaceae</taxon>
        <taxon>Auriscalpium</taxon>
    </lineage>
</organism>
<comment type="caution">
    <text evidence="1">The sequence shown here is derived from an EMBL/GenBank/DDBJ whole genome shotgun (WGS) entry which is preliminary data.</text>
</comment>
<proteinExistence type="predicted"/>
<sequence length="550" mass="62524">MSSALDVLEIKAAIDNTNLLNEIGYCPTKIRLTRRQEGHARFFHRRKRSHQGQQPDEMRPREAVQREDVENAKELEEVEVEVEAEKEQEYKDGKEEEKVLLDRDDELQVTANEIYVQRLARLYHQAPVFDSGRIEHAFPLTIYRGNVQTKIIQPAKRYTFDEDCTEWLRSLYDMATVSGLSDMRTQETAIDAAVQNAREIPATDFSVPPALLAEVRQLWAARMYPRAVRVVPHKILMHRPGGHLNSHPDTPEKGLVGTFLLGVGDTTWENALRLAVPTERQPAELWDPDQEQATEVEDEGNRAETKDSYDSKQSNLFGASPGDWVAFYPDLPHRVDKVVGGYRAVIAFKIFHDSDSHHLNNDPPCIDPALVERVTTITDKLQPPFGLLLGRKYSLGRKNMSGFDAVVYEALARRAGVSTHLLPVIVKHSARLQLNSGLEPVWRRFEAPVYPFTEVHVRALADGVKDGFRTGFDMECRDHDSPELPGDLAWLKRLDRDVQFMALDFSDATVKCGHHEDDDHEYRGNEARHYSEDSTYLSYALVALPSKGSH</sequence>
<name>A0ACB8RP75_9AGAM</name>
<dbReference type="Proteomes" id="UP000814033">
    <property type="component" value="Unassembled WGS sequence"/>
</dbReference>
<accession>A0ACB8RP75</accession>